<evidence type="ECO:0000313" key="2">
    <source>
        <dbReference type="Proteomes" id="UP000008783"/>
    </source>
</evidence>
<name>E3KZK5_PUCGT</name>
<dbReference type="InParanoid" id="E3KZK5"/>
<gene>
    <name evidence="1" type="ORF">PGTG_15386</name>
</gene>
<sequence>MVVIMVAYAMATGVPTAREGKVEKRKRMDKWERLDQTGVLGLQSIYLMSCTTAAASCCTDWPVPSCACPRPLILQDLLVPTRLRKDYGQQSAIQHAVDVGGIVSVAPTLPTTVQQQRRRMVGARLFPTMQSLHRLANHPLTMSLEVWSVHRWEMAGPSVGLTPLRRRWKKDPLAVIRKS</sequence>
<proteinExistence type="predicted"/>
<dbReference type="GeneID" id="10545299"/>
<dbReference type="VEuPathDB" id="FungiDB:PGTG_15386"/>
<evidence type="ECO:0000313" key="1">
    <source>
        <dbReference type="EMBL" id="EFP89730.1"/>
    </source>
</evidence>
<dbReference type="AlphaFoldDB" id="E3KZK5"/>
<protein>
    <submittedName>
        <fullName evidence="1">Uncharacterized protein</fullName>
    </submittedName>
</protein>
<dbReference type="HOGENOM" id="CLU_1504170_0_0_1"/>
<dbReference type="KEGG" id="pgr:PGTG_15386"/>
<organism evidence="1 2">
    <name type="scientific">Puccinia graminis f. sp. tritici (strain CRL 75-36-700-3 / race SCCL)</name>
    <name type="common">Black stem rust fungus</name>
    <dbReference type="NCBI Taxonomy" id="418459"/>
    <lineage>
        <taxon>Eukaryota</taxon>
        <taxon>Fungi</taxon>
        <taxon>Dikarya</taxon>
        <taxon>Basidiomycota</taxon>
        <taxon>Pucciniomycotina</taxon>
        <taxon>Pucciniomycetes</taxon>
        <taxon>Pucciniales</taxon>
        <taxon>Pucciniaceae</taxon>
        <taxon>Puccinia</taxon>
    </lineage>
</organism>
<reference key="1">
    <citation type="submission" date="2007-01" db="EMBL/GenBank/DDBJ databases">
        <title>The Genome Sequence of Puccinia graminis f. sp. tritici Strain CRL 75-36-700-3.</title>
        <authorList>
            <consortium name="The Broad Institute Genome Sequencing Platform"/>
            <person name="Birren B."/>
            <person name="Lander E."/>
            <person name="Galagan J."/>
            <person name="Nusbaum C."/>
            <person name="Devon K."/>
            <person name="Cuomo C."/>
            <person name="Jaffe D."/>
            <person name="Butler J."/>
            <person name="Alvarez P."/>
            <person name="Gnerre S."/>
            <person name="Grabherr M."/>
            <person name="Mauceli E."/>
            <person name="Brockman W."/>
            <person name="Young S."/>
            <person name="LaButti K."/>
            <person name="Sykes S."/>
            <person name="DeCaprio D."/>
            <person name="Crawford M."/>
            <person name="Koehrsen M."/>
            <person name="Engels R."/>
            <person name="Montgomery P."/>
            <person name="Pearson M."/>
            <person name="Howarth C."/>
            <person name="Larson L."/>
            <person name="White J."/>
            <person name="Zeng Q."/>
            <person name="Kodira C."/>
            <person name="Yandava C."/>
            <person name="Alvarado L."/>
            <person name="O'Leary S."/>
            <person name="Szabo L."/>
            <person name="Dean R."/>
            <person name="Schein J."/>
        </authorList>
    </citation>
    <scope>NUCLEOTIDE SEQUENCE</scope>
    <source>
        <strain>CRL 75-36-700-3</strain>
    </source>
</reference>
<dbReference type="RefSeq" id="XP_003334149.1">
    <property type="nucleotide sequence ID" value="XM_003334101.1"/>
</dbReference>
<keyword evidence="2" id="KW-1185">Reference proteome</keyword>
<dbReference type="EMBL" id="DS178325">
    <property type="protein sequence ID" value="EFP89730.1"/>
    <property type="molecule type" value="Genomic_DNA"/>
</dbReference>
<dbReference type="Proteomes" id="UP000008783">
    <property type="component" value="Unassembled WGS sequence"/>
</dbReference>
<accession>E3KZK5</accession>
<reference evidence="2" key="2">
    <citation type="journal article" date="2011" name="Proc. Natl. Acad. Sci. U.S.A.">
        <title>Obligate biotrophy features unraveled by the genomic analysis of rust fungi.</title>
        <authorList>
            <person name="Duplessis S."/>
            <person name="Cuomo C.A."/>
            <person name="Lin Y.-C."/>
            <person name="Aerts A."/>
            <person name="Tisserant E."/>
            <person name="Veneault-Fourrey C."/>
            <person name="Joly D.L."/>
            <person name="Hacquard S."/>
            <person name="Amselem J."/>
            <person name="Cantarel B.L."/>
            <person name="Chiu R."/>
            <person name="Coutinho P.M."/>
            <person name="Feau N."/>
            <person name="Field M."/>
            <person name="Frey P."/>
            <person name="Gelhaye E."/>
            <person name="Goldberg J."/>
            <person name="Grabherr M.G."/>
            <person name="Kodira C.D."/>
            <person name="Kohler A."/>
            <person name="Kuees U."/>
            <person name="Lindquist E.A."/>
            <person name="Lucas S.M."/>
            <person name="Mago R."/>
            <person name="Mauceli E."/>
            <person name="Morin E."/>
            <person name="Murat C."/>
            <person name="Pangilinan J.L."/>
            <person name="Park R."/>
            <person name="Pearson M."/>
            <person name="Quesneville H."/>
            <person name="Rouhier N."/>
            <person name="Sakthikumar S."/>
            <person name="Salamov A.A."/>
            <person name="Schmutz J."/>
            <person name="Selles B."/>
            <person name="Shapiro H."/>
            <person name="Tanguay P."/>
            <person name="Tuskan G.A."/>
            <person name="Henrissat B."/>
            <person name="Van de Peer Y."/>
            <person name="Rouze P."/>
            <person name="Ellis J.G."/>
            <person name="Dodds P.N."/>
            <person name="Schein J.E."/>
            <person name="Zhong S."/>
            <person name="Hamelin R.C."/>
            <person name="Grigoriev I.V."/>
            <person name="Szabo L.J."/>
            <person name="Martin F."/>
        </authorList>
    </citation>
    <scope>NUCLEOTIDE SEQUENCE [LARGE SCALE GENOMIC DNA]</scope>
    <source>
        <strain evidence="2">CRL 75-36-700-3 / race SCCL</strain>
    </source>
</reference>